<protein>
    <submittedName>
        <fullName evidence="2">Uncharacterized protein</fullName>
    </submittedName>
</protein>
<sequence>METLFATLCKDMVVLQPDVAADIKEVRIDVTELGNWVAKLETGGDAQEEELENHRRQLRELREQNLDLQLYMEDLENRCR</sequence>
<organism evidence="2 3">
    <name type="scientific">Pleurodeles waltl</name>
    <name type="common">Iberian ribbed newt</name>
    <dbReference type="NCBI Taxonomy" id="8319"/>
    <lineage>
        <taxon>Eukaryota</taxon>
        <taxon>Metazoa</taxon>
        <taxon>Chordata</taxon>
        <taxon>Craniata</taxon>
        <taxon>Vertebrata</taxon>
        <taxon>Euteleostomi</taxon>
        <taxon>Amphibia</taxon>
        <taxon>Batrachia</taxon>
        <taxon>Caudata</taxon>
        <taxon>Salamandroidea</taxon>
        <taxon>Salamandridae</taxon>
        <taxon>Pleurodelinae</taxon>
        <taxon>Pleurodeles</taxon>
    </lineage>
</organism>
<reference evidence="2" key="1">
    <citation type="journal article" date="2022" name="bioRxiv">
        <title>Sequencing and chromosome-scale assembly of the giantPleurodeles waltlgenome.</title>
        <authorList>
            <person name="Brown T."/>
            <person name="Elewa A."/>
            <person name="Iarovenko S."/>
            <person name="Subramanian E."/>
            <person name="Araus A.J."/>
            <person name="Petzold A."/>
            <person name="Susuki M."/>
            <person name="Suzuki K.-i.T."/>
            <person name="Hayashi T."/>
            <person name="Toyoda A."/>
            <person name="Oliveira C."/>
            <person name="Osipova E."/>
            <person name="Leigh N.D."/>
            <person name="Simon A."/>
            <person name="Yun M.H."/>
        </authorList>
    </citation>
    <scope>NUCLEOTIDE SEQUENCE</scope>
    <source>
        <strain evidence="2">20211129_DDA</strain>
        <tissue evidence="2">Liver</tissue>
    </source>
</reference>
<dbReference type="Proteomes" id="UP001066276">
    <property type="component" value="Chromosome 11"/>
</dbReference>
<accession>A0AAV7LDZ7</accession>
<dbReference type="EMBL" id="JANPWB010000015">
    <property type="protein sequence ID" value="KAJ1089363.1"/>
    <property type="molecule type" value="Genomic_DNA"/>
</dbReference>
<proteinExistence type="predicted"/>
<gene>
    <name evidence="2" type="ORF">NDU88_002514</name>
</gene>
<feature type="coiled-coil region" evidence="1">
    <location>
        <begin position="37"/>
        <end position="78"/>
    </location>
</feature>
<comment type="caution">
    <text evidence="2">The sequence shown here is derived from an EMBL/GenBank/DDBJ whole genome shotgun (WGS) entry which is preliminary data.</text>
</comment>
<evidence type="ECO:0000256" key="1">
    <source>
        <dbReference type="SAM" id="Coils"/>
    </source>
</evidence>
<evidence type="ECO:0000313" key="2">
    <source>
        <dbReference type="EMBL" id="KAJ1089363.1"/>
    </source>
</evidence>
<keyword evidence="1" id="KW-0175">Coiled coil</keyword>
<evidence type="ECO:0000313" key="3">
    <source>
        <dbReference type="Proteomes" id="UP001066276"/>
    </source>
</evidence>
<dbReference type="AlphaFoldDB" id="A0AAV7LDZ7"/>
<keyword evidence="3" id="KW-1185">Reference proteome</keyword>
<name>A0AAV7LDZ7_PLEWA</name>